<dbReference type="InterPro" id="IPR029044">
    <property type="entry name" value="Nucleotide-diphossugar_trans"/>
</dbReference>
<dbReference type="InterPro" id="IPR044123">
    <property type="entry name" value="W2_eIF2B_epsilon"/>
</dbReference>
<feature type="region of interest" description="Disordered" evidence="7">
    <location>
        <begin position="454"/>
        <end position="486"/>
    </location>
</feature>
<dbReference type="Proteomes" id="UP001567538">
    <property type="component" value="Unassembled WGS sequence"/>
</dbReference>
<dbReference type="PANTHER" id="PTHR45887:SF1">
    <property type="entry name" value="TRANSLATION INITIATION FACTOR EIF-2B SUBUNIT EPSILON"/>
    <property type="match status" value="1"/>
</dbReference>
<dbReference type="SMART" id="SM00515">
    <property type="entry name" value="eIF5C"/>
    <property type="match status" value="1"/>
</dbReference>
<protein>
    <recommendedName>
        <fullName evidence="4">Translation initiation factor eIF2B subunit epsilon</fullName>
    </recommendedName>
    <alternativeName>
        <fullName evidence="5">eIF2B GDP-GTP exchange factor subunit epsilon</fullName>
    </alternativeName>
</protein>
<evidence type="ECO:0000256" key="2">
    <source>
        <dbReference type="ARBA" id="ARBA00007878"/>
    </source>
</evidence>
<evidence type="ECO:0000256" key="3">
    <source>
        <dbReference type="ARBA" id="ARBA00022490"/>
    </source>
</evidence>
<dbReference type="Pfam" id="PF00483">
    <property type="entry name" value="NTP_transferase"/>
    <property type="match status" value="1"/>
</dbReference>
<dbReference type="PANTHER" id="PTHR45887">
    <property type="entry name" value="TRANSLATION INITIATION FACTOR EIF-2B SUBUNIT EPSILON"/>
    <property type="match status" value="1"/>
</dbReference>
<evidence type="ECO:0000313" key="10">
    <source>
        <dbReference type="Proteomes" id="UP001567538"/>
    </source>
</evidence>
<dbReference type="PROSITE" id="PS51363">
    <property type="entry name" value="W2"/>
    <property type="match status" value="1"/>
</dbReference>
<dbReference type="CDD" id="cd11558">
    <property type="entry name" value="W2_eIF2B_epsilon"/>
    <property type="match status" value="1"/>
</dbReference>
<comment type="similarity">
    <text evidence="2">Belongs to the eIF-2B gamma/epsilon subunits family.</text>
</comment>
<dbReference type="AlphaFoldDB" id="A0ABD1HM19"/>
<keyword evidence="10" id="KW-1185">Reference proteome</keyword>
<evidence type="ECO:0000256" key="7">
    <source>
        <dbReference type="SAM" id="MobiDB-lite"/>
    </source>
</evidence>
<feature type="region of interest" description="Disordered" evidence="7">
    <location>
        <begin position="410"/>
        <end position="429"/>
    </location>
</feature>
<dbReference type="Pfam" id="PF25084">
    <property type="entry name" value="LbH_EIF2B"/>
    <property type="match status" value="1"/>
</dbReference>
<proteinExistence type="inferred from homology"/>
<accession>A0ABD1HM19</accession>
<dbReference type="InterPro" id="IPR016024">
    <property type="entry name" value="ARM-type_fold"/>
</dbReference>
<evidence type="ECO:0000256" key="5">
    <source>
        <dbReference type="ARBA" id="ARBA00044345"/>
    </source>
</evidence>
<dbReference type="InterPro" id="IPR051956">
    <property type="entry name" value="eIF2B_epsilon"/>
</dbReference>
<dbReference type="InterPro" id="IPR003307">
    <property type="entry name" value="W2_domain"/>
</dbReference>
<name>A0ABD1HM19_SALDI</name>
<gene>
    <name evidence="9" type="ORF">AAHA92_08078</name>
</gene>
<feature type="domain" description="W2" evidence="8">
    <location>
        <begin position="481"/>
        <end position="652"/>
    </location>
</feature>
<reference evidence="9 10" key="1">
    <citation type="submission" date="2024-06" db="EMBL/GenBank/DDBJ databases">
        <title>A chromosome level genome sequence of Diviner's sage (Salvia divinorum).</title>
        <authorList>
            <person name="Ford S.A."/>
            <person name="Ro D.-K."/>
            <person name="Ness R.W."/>
            <person name="Phillips M.A."/>
        </authorList>
    </citation>
    <scope>NUCLEOTIDE SEQUENCE [LARGE SCALE GENOMIC DNA]</scope>
    <source>
        <strain evidence="9">SAF-2024a</strain>
        <tissue evidence="9">Leaf</tissue>
    </source>
</reference>
<evidence type="ECO:0000256" key="6">
    <source>
        <dbReference type="ARBA" id="ARBA00046432"/>
    </source>
</evidence>
<dbReference type="Gene3D" id="1.25.40.180">
    <property type="match status" value="1"/>
</dbReference>
<dbReference type="FunFam" id="3.90.550.10:FF:000106">
    <property type="entry name" value="Translation initiation factor eIF-2B subunit epsilon"/>
    <property type="match status" value="1"/>
</dbReference>
<feature type="compositionally biased region" description="Low complexity" evidence="7">
    <location>
        <begin position="471"/>
        <end position="480"/>
    </location>
</feature>
<sequence length="652" mass="72518">MAAKKASRGLGGAGEEREPPLQAILLADSFAALFRPVTLERPKVLLPLVNAPMIEYTLSWLEFAGVGEVFVVCCAHSDQVIEYLESSNWLNQTSFRVSAIKSCNAAGAGDALRSIHERNVIRGDFVLVTGDTVSNMPLTRVVKEHRERRKRDSNAVMTMVIKQSKPSHLGTEGELFMAIDPATKELLCYDYEDKDRAVLLDRCSIPLHNDKRDCYIDICSPEVLSLFAHNFDYQHLRLHFVQGLLVDDLMGYKVFTHEIRSSYAARVENYMSYGTISRDIVIQNSLTYRGVSIDVGRSRSAKIDPFTVVGSGTIIGENSEVSNSVVGEGCVIGSNVSIDGCYIWNKVSIEDGCRLKDAIVCDGVIMKSGVVLEAGAVLSYNVVIGQNFVVPAYTKVSLLQQPVIVGQDSDSDEELECSGNNNSRSGNTGIASVSEVGGAGFIWSVGEEERRHPVAPILKSATNNGLDTSNAESAGESGLDSSDDEEFEEEVEATFLRAMHENVEEDCVMFELTSLRLTHDMMDYTYCANALFYAMMKYAVDSSAGDDQLLEVTEGVIEKWKKVLKYYLRSSDAEIEVILRFEEMCLESTKEYASLFPNILHLLYDRDVLREDSILRWGSEKEHGDESDKVFVKKAEGFLQWLKERRKEKIEG</sequence>
<dbReference type="SUPFAM" id="SSF48371">
    <property type="entry name" value="ARM repeat"/>
    <property type="match status" value="1"/>
</dbReference>
<evidence type="ECO:0000313" key="9">
    <source>
        <dbReference type="EMBL" id="KAL1557512.1"/>
    </source>
</evidence>
<comment type="subunit">
    <text evidence="6">Component of the translation initiation factor 2B (eIF2B) complex which is a heterodecamer of two sets of five different subunits: alpha, beta, gamma, delta and epsilon. Subunits alpha, beta and delta comprise a regulatory subcomplex and subunits epsilon and gamma comprise a catalytic subcomplex. Within the complex, the hexameric regulatory complex resides at the center, with the two heterodimeric catalytic subcomplexes bound on opposite sides.</text>
</comment>
<evidence type="ECO:0000259" key="8">
    <source>
        <dbReference type="PROSITE" id="PS51363"/>
    </source>
</evidence>
<dbReference type="InterPro" id="IPR056764">
    <property type="entry name" value="LbH_EIF2B3/5"/>
</dbReference>
<evidence type="ECO:0000256" key="4">
    <source>
        <dbReference type="ARBA" id="ARBA00044144"/>
    </source>
</evidence>
<dbReference type="Gene3D" id="2.160.10.10">
    <property type="entry name" value="Hexapeptide repeat proteins"/>
    <property type="match status" value="1"/>
</dbReference>
<dbReference type="Gene3D" id="3.90.550.10">
    <property type="entry name" value="Spore Coat Polysaccharide Biosynthesis Protein SpsA, Chain A"/>
    <property type="match status" value="1"/>
</dbReference>
<keyword evidence="3" id="KW-0963">Cytoplasm</keyword>
<feature type="compositionally biased region" description="Polar residues" evidence="7">
    <location>
        <begin position="460"/>
        <end position="470"/>
    </location>
</feature>
<dbReference type="Pfam" id="PF02020">
    <property type="entry name" value="W2"/>
    <property type="match status" value="1"/>
</dbReference>
<evidence type="ECO:0000256" key="1">
    <source>
        <dbReference type="ARBA" id="ARBA00004514"/>
    </source>
</evidence>
<dbReference type="GO" id="GO:0005829">
    <property type="term" value="C:cytosol"/>
    <property type="evidence" value="ECO:0007669"/>
    <property type="project" value="UniProtKB-SubCell"/>
</dbReference>
<dbReference type="EMBL" id="JBEAFC010000004">
    <property type="protein sequence ID" value="KAL1557512.1"/>
    <property type="molecule type" value="Genomic_DNA"/>
</dbReference>
<dbReference type="SUPFAM" id="SSF53448">
    <property type="entry name" value="Nucleotide-diphospho-sugar transferases"/>
    <property type="match status" value="1"/>
</dbReference>
<comment type="subcellular location">
    <subcellularLocation>
        <location evidence="1">Cytoplasm</location>
        <location evidence="1">Cytosol</location>
    </subcellularLocation>
</comment>
<dbReference type="CDD" id="cd04197">
    <property type="entry name" value="eIF-2B_epsilon_N"/>
    <property type="match status" value="1"/>
</dbReference>
<comment type="caution">
    <text evidence="9">The sequence shown here is derived from an EMBL/GenBank/DDBJ whole genome shotgun (WGS) entry which is preliminary data.</text>
</comment>
<organism evidence="9 10">
    <name type="scientific">Salvia divinorum</name>
    <name type="common">Maria pastora</name>
    <name type="synonym">Diviner's sage</name>
    <dbReference type="NCBI Taxonomy" id="28513"/>
    <lineage>
        <taxon>Eukaryota</taxon>
        <taxon>Viridiplantae</taxon>
        <taxon>Streptophyta</taxon>
        <taxon>Embryophyta</taxon>
        <taxon>Tracheophyta</taxon>
        <taxon>Spermatophyta</taxon>
        <taxon>Magnoliopsida</taxon>
        <taxon>eudicotyledons</taxon>
        <taxon>Gunneridae</taxon>
        <taxon>Pentapetalae</taxon>
        <taxon>asterids</taxon>
        <taxon>lamiids</taxon>
        <taxon>Lamiales</taxon>
        <taxon>Lamiaceae</taxon>
        <taxon>Nepetoideae</taxon>
        <taxon>Mentheae</taxon>
        <taxon>Salviinae</taxon>
        <taxon>Salvia</taxon>
        <taxon>Salvia subgen. Calosphace</taxon>
    </lineage>
</organism>
<dbReference type="InterPro" id="IPR005835">
    <property type="entry name" value="NTP_transferase_dom"/>
</dbReference>
<feature type="compositionally biased region" description="Low complexity" evidence="7">
    <location>
        <begin position="418"/>
        <end position="429"/>
    </location>
</feature>
<dbReference type="InterPro" id="IPR035543">
    <property type="entry name" value="eIF-2B_epsilon_N"/>
</dbReference>